<proteinExistence type="predicted"/>
<evidence type="ECO:0008006" key="2">
    <source>
        <dbReference type="Google" id="ProtNLM"/>
    </source>
</evidence>
<reference evidence="1" key="1">
    <citation type="journal article" date="2020" name="Nature">
        <title>Giant virus diversity and host interactions through global metagenomics.</title>
        <authorList>
            <person name="Schulz F."/>
            <person name="Roux S."/>
            <person name="Paez-Espino D."/>
            <person name="Jungbluth S."/>
            <person name="Walsh D.A."/>
            <person name="Denef V.J."/>
            <person name="McMahon K.D."/>
            <person name="Konstantinidis K.T."/>
            <person name="Eloe-Fadrosh E.A."/>
            <person name="Kyrpides N.C."/>
            <person name="Woyke T."/>
        </authorList>
    </citation>
    <scope>NUCLEOTIDE SEQUENCE</scope>
    <source>
        <strain evidence="1">GVMAG-M-3300020595-32</strain>
    </source>
</reference>
<protein>
    <recommendedName>
        <fullName evidence="2">MYM-type domain-containing protein</fullName>
    </recommendedName>
</protein>
<accession>A0A6C0CDJ2</accession>
<name>A0A6C0CDJ2_9ZZZZ</name>
<dbReference type="EMBL" id="MN739396">
    <property type="protein sequence ID" value="QHT02638.1"/>
    <property type="molecule type" value="Genomic_DNA"/>
</dbReference>
<dbReference type="AlphaFoldDB" id="A0A6C0CDJ2"/>
<organism evidence="1">
    <name type="scientific">viral metagenome</name>
    <dbReference type="NCBI Taxonomy" id="1070528"/>
    <lineage>
        <taxon>unclassified sequences</taxon>
        <taxon>metagenomes</taxon>
        <taxon>organismal metagenomes</taxon>
    </lineage>
</organism>
<evidence type="ECO:0000313" key="1">
    <source>
        <dbReference type="EMBL" id="QHT02638.1"/>
    </source>
</evidence>
<sequence>MKKGKKVKEVNDLPKTQLISQVIINVKPNEDKKIDELPGYEKEDCNINNININSSNSVCWNCCHCINDEVLSQPIKYENNVFTTVGNFCSYSCISRYIIDSNESSENIFNKLSTLNLYYNIKNNTNSKSVTPAPSKLVLKMFGGYMDIDEYRLKNKEYLITTNIEPIVKCIDISVKELHIKKNNSKENMKEFKLYRKNKKVNTNDIYESMNLVSEE</sequence>